<reference evidence="1 2" key="1">
    <citation type="journal article" date="2013" name="Genome Announc.">
        <title>Draft Genome of the Nitrogen-Fixing Bacterium Pseudomonas stutzeri Strain KOS6 Isolated from Industrial Hydrocarbon Sludge.</title>
        <authorList>
            <person name="Grigoryeva T.V."/>
            <person name="Laikov A.V."/>
            <person name="Naumova R.P."/>
            <person name="Manolov A.I."/>
            <person name="Larin A.K."/>
            <person name="Karpova I.Y."/>
            <person name="Semashko T.A."/>
            <person name="Alexeev D.G."/>
            <person name="Kostryukova E.S."/>
            <person name="Muller R."/>
            <person name="Govorun V.M."/>
        </authorList>
    </citation>
    <scope>NUCLEOTIDE SEQUENCE [LARGE SCALE GENOMIC DNA]</scope>
    <source>
        <strain evidence="1 2">KOS6</strain>
    </source>
</reference>
<gene>
    <name evidence="1" type="ORF">B597_019635</name>
</gene>
<dbReference type="OrthoDB" id="9255804at2"/>
<accession>A0A061JML2</accession>
<dbReference type="RefSeq" id="WP_003297473.1">
    <property type="nucleotide sequence ID" value="NZ_KK020676.1"/>
</dbReference>
<name>A0A061JML2_STUST</name>
<dbReference type="AlphaFoldDB" id="A0A061JML2"/>
<dbReference type="HOGENOM" id="CLU_2772828_0_0_6"/>
<proteinExistence type="predicted"/>
<dbReference type="EMBL" id="AMCZ02000035">
    <property type="protein sequence ID" value="EWC39605.1"/>
    <property type="molecule type" value="Genomic_DNA"/>
</dbReference>
<sequence length="69" mass="8288">MTRAEYLSRAYEFAPRGEQLPHARLNAELVREIRTNRRGLTARQWAEQLGVHQRTIDKVRDYRSWRHVA</sequence>
<protein>
    <submittedName>
        <fullName evidence="1">Uncharacterized protein</fullName>
    </submittedName>
</protein>
<comment type="caution">
    <text evidence="1">The sequence shown here is derived from an EMBL/GenBank/DDBJ whole genome shotgun (WGS) entry which is preliminary data.</text>
</comment>
<organism evidence="1 2">
    <name type="scientific">Stutzerimonas stutzeri KOS6</name>
    <dbReference type="NCBI Taxonomy" id="1218352"/>
    <lineage>
        <taxon>Bacteria</taxon>
        <taxon>Pseudomonadati</taxon>
        <taxon>Pseudomonadota</taxon>
        <taxon>Gammaproteobacteria</taxon>
        <taxon>Pseudomonadales</taxon>
        <taxon>Pseudomonadaceae</taxon>
        <taxon>Stutzerimonas</taxon>
    </lineage>
</organism>
<dbReference type="Proteomes" id="UP000026923">
    <property type="component" value="Unassembled WGS sequence"/>
</dbReference>
<evidence type="ECO:0000313" key="2">
    <source>
        <dbReference type="Proteomes" id="UP000026923"/>
    </source>
</evidence>
<evidence type="ECO:0000313" key="1">
    <source>
        <dbReference type="EMBL" id="EWC39605.1"/>
    </source>
</evidence>